<dbReference type="Proteomes" id="UP000823660">
    <property type="component" value="Unassembled WGS sequence"/>
</dbReference>
<accession>A0A9D9I7I0</accession>
<reference evidence="3" key="2">
    <citation type="journal article" date="2021" name="PeerJ">
        <title>Extensive microbial diversity within the chicken gut microbiome revealed by metagenomics and culture.</title>
        <authorList>
            <person name="Gilroy R."/>
            <person name="Ravi A."/>
            <person name="Getino M."/>
            <person name="Pursley I."/>
            <person name="Horton D.L."/>
            <person name="Alikhan N.F."/>
            <person name="Baker D."/>
            <person name="Gharbi K."/>
            <person name="Hall N."/>
            <person name="Watson M."/>
            <person name="Adriaenssens E.M."/>
            <person name="Foster-Nyarko E."/>
            <person name="Jarju S."/>
            <person name="Secka A."/>
            <person name="Antonio M."/>
            <person name="Oren A."/>
            <person name="Chaudhuri R.R."/>
            <person name="La Ragione R."/>
            <person name="Hildebrand F."/>
            <person name="Pallen M.J."/>
        </authorList>
    </citation>
    <scope>NUCLEOTIDE SEQUENCE</scope>
    <source>
        <strain evidence="3">B1-15692</strain>
    </source>
</reference>
<dbReference type="AlphaFoldDB" id="A0A9D9I7I0"/>
<keyword evidence="1" id="KW-0732">Signal</keyword>
<dbReference type="PANTHER" id="PTHR35535:SF1">
    <property type="entry name" value="HEAT SHOCK PROTEIN HSLJ"/>
    <property type="match status" value="1"/>
</dbReference>
<dbReference type="PANTHER" id="PTHR35535">
    <property type="entry name" value="HEAT SHOCK PROTEIN HSLJ"/>
    <property type="match status" value="1"/>
</dbReference>
<dbReference type="InterPro" id="IPR005184">
    <property type="entry name" value="DUF306_Meta_HslJ"/>
</dbReference>
<gene>
    <name evidence="3" type="ORF">IAB99_02255</name>
</gene>
<proteinExistence type="predicted"/>
<dbReference type="EMBL" id="JADIMH010000012">
    <property type="protein sequence ID" value="MBO8466573.1"/>
    <property type="molecule type" value="Genomic_DNA"/>
</dbReference>
<dbReference type="InterPro" id="IPR038670">
    <property type="entry name" value="HslJ-like_sf"/>
</dbReference>
<feature type="chain" id="PRO_5038693870" evidence="1">
    <location>
        <begin position="23"/>
        <end position="132"/>
    </location>
</feature>
<comment type="caution">
    <text evidence="3">The sequence shown here is derived from an EMBL/GenBank/DDBJ whole genome shotgun (WGS) entry which is preliminary data.</text>
</comment>
<feature type="signal peptide" evidence="1">
    <location>
        <begin position="1"/>
        <end position="22"/>
    </location>
</feature>
<dbReference type="Gene3D" id="2.40.128.270">
    <property type="match status" value="1"/>
</dbReference>
<reference evidence="3" key="1">
    <citation type="submission" date="2020-10" db="EMBL/GenBank/DDBJ databases">
        <authorList>
            <person name="Gilroy R."/>
        </authorList>
    </citation>
    <scope>NUCLEOTIDE SEQUENCE</scope>
    <source>
        <strain evidence="3">B1-15692</strain>
    </source>
</reference>
<dbReference type="Pfam" id="PF03724">
    <property type="entry name" value="META"/>
    <property type="match status" value="1"/>
</dbReference>
<evidence type="ECO:0000313" key="4">
    <source>
        <dbReference type="Proteomes" id="UP000823660"/>
    </source>
</evidence>
<evidence type="ECO:0000259" key="2">
    <source>
        <dbReference type="Pfam" id="PF03724"/>
    </source>
</evidence>
<protein>
    <submittedName>
        <fullName evidence="3">META domain-containing protein</fullName>
    </submittedName>
</protein>
<dbReference type="InterPro" id="IPR053147">
    <property type="entry name" value="Hsp_HslJ-like"/>
</dbReference>
<organism evidence="3 4">
    <name type="scientific">Candidatus Cryptobacteroides faecipullorum</name>
    <dbReference type="NCBI Taxonomy" id="2840764"/>
    <lineage>
        <taxon>Bacteria</taxon>
        <taxon>Pseudomonadati</taxon>
        <taxon>Bacteroidota</taxon>
        <taxon>Bacteroidia</taxon>
        <taxon>Bacteroidales</taxon>
        <taxon>Candidatus Cryptobacteroides</taxon>
    </lineage>
</organism>
<evidence type="ECO:0000313" key="3">
    <source>
        <dbReference type="EMBL" id="MBO8466573.1"/>
    </source>
</evidence>
<sequence>MKNLIRTAAAALVLLFSSCAGNVDLNGKWEIVSVGGETVEATETNPYLEFNTADGKVHGHTGCNLMNGKFTLDGKKLSFSNMATTMMAGPDMDLERSVLDAINSTASVKKASKDMVEVFDADGNQLMELRKK</sequence>
<feature type="domain" description="DUF306" evidence="2">
    <location>
        <begin position="26"/>
        <end position="129"/>
    </location>
</feature>
<name>A0A9D9I7I0_9BACT</name>
<evidence type="ECO:0000256" key="1">
    <source>
        <dbReference type="SAM" id="SignalP"/>
    </source>
</evidence>
<dbReference type="PROSITE" id="PS51257">
    <property type="entry name" value="PROKAR_LIPOPROTEIN"/>
    <property type="match status" value="1"/>
</dbReference>